<comment type="caution">
    <text evidence="1">The sequence shown here is derived from an EMBL/GenBank/DDBJ whole genome shotgun (WGS) entry which is preliminary data.</text>
</comment>
<organism evidence="1 2">
    <name type="scientific">Ensifer oleiphilus</name>
    <dbReference type="NCBI Taxonomy" id="2742698"/>
    <lineage>
        <taxon>Bacteria</taxon>
        <taxon>Pseudomonadati</taxon>
        <taxon>Pseudomonadota</taxon>
        <taxon>Alphaproteobacteria</taxon>
        <taxon>Hyphomicrobiales</taxon>
        <taxon>Rhizobiaceae</taxon>
        <taxon>Sinorhizobium/Ensifer group</taxon>
        <taxon>Ensifer</taxon>
    </lineage>
</organism>
<name>A0A7Y6Q2G2_9HYPH</name>
<evidence type="ECO:0000313" key="1">
    <source>
        <dbReference type="EMBL" id="NVD37836.1"/>
    </source>
</evidence>
<accession>A0A7Y6Q2G2</accession>
<sequence length="67" mass="7655">MAMAYLADMTMKSRRWDEHFDPKPPGLLRRMLRSCMAAFAASRKVERTEETVQTKCTAQPVCCAVQC</sequence>
<evidence type="ECO:0000313" key="2">
    <source>
        <dbReference type="Proteomes" id="UP000520198"/>
    </source>
</evidence>
<dbReference type="AlphaFoldDB" id="A0A7Y6Q2G2"/>
<proteinExistence type="predicted"/>
<dbReference type="EMBL" id="JABWDU010000001">
    <property type="protein sequence ID" value="NVD37836.1"/>
    <property type="molecule type" value="Genomic_DNA"/>
</dbReference>
<protein>
    <submittedName>
        <fullName evidence="1">Uncharacterized protein</fullName>
    </submittedName>
</protein>
<gene>
    <name evidence="1" type="ORF">HT585_03135</name>
</gene>
<dbReference type="Proteomes" id="UP000520198">
    <property type="component" value="Unassembled WGS sequence"/>
</dbReference>
<reference evidence="1 2" key="1">
    <citation type="submission" date="2020-06" db="EMBL/GenBank/DDBJ databases">
        <authorList>
            <person name="Grouzdev D.S."/>
        </authorList>
    </citation>
    <scope>NUCLEOTIDE SEQUENCE [LARGE SCALE GENOMIC DNA]</scope>
    <source>
        <strain evidence="1 2">HO-A22</strain>
    </source>
</reference>
<keyword evidence="2" id="KW-1185">Reference proteome</keyword>